<sequence>MKGSQLSASYVVSWGIFEKFCDKIYDMPIEKIVKPYSIEMKAPTRRQNYMVASPWLRSGTAVSSSTNTMPARSFQVNAAAVNQGMPTANYNHNISNPTSSAIDQSRFYGIDINAPKDHVISVNENTAGFQSEDTIEISDLKRKRLEAIKQNGPAVSKSDTMETDEDKSAGPTSVAIPKNVDKAVERLKLRLGFEGCYSVDSIGRKGGLALLWRVSAEAHFLNYSQHHISIEVRIPGMVRWRLTGFYGEPNRSLRHQTWTLLRTMATESSLPWCCIGDFNNIMSNEDKKGGRPYPQSLITGFQETISACHLIDLEMKGYPYTWERSRGTSRSVEICLDRAMVTQSWLDVFNEVSFTNLAFSSSDHSPILLEPETMMRGTVVGLFRYENAWNREPLCREIVADVWHTNQQQHIMDKIKLCGTCLSDWGRKLTGNFKSRISKSKNILARLKGSDDVTDAENFVQEKVNYFEILAQQELYWKQRSKQYWLHAEK</sequence>
<evidence type="ECO:0000256" key="1">
    <source>
        <dbReference type="SAM" id="MobiDB-lite"/>
    </source>
</evidence>
<dbReference type="EMBL" id="UZAU01000557">
    <property type="status" value="NOT_ANNOTATED_CDS"/>
    <property type="molecule type" value="Genomic_DNA"/>
</dbReference>
<dbReference type="InterPro" id="IPR005135">
    <property type="entry name" value="Endo/exonuclease/phosphatase"/>
</dbReference>
<dbReference type="PANTHER" id="PTHR33710:SF64">
    <property type="entry name" value="ENDONUCLEASE_EXONUCLEASE_PHOSPHATASE DOMAIN-CONTAINING PROTEIN"/>
    <property type="match status" value="1"/>
</dbReference>
<feature type="region of interest" description="Disordered" evidence="1">
    <location>
        <begin position="151"/>
        <end position="174"/>
    </location>
</feature>
<protein>
    <recommendedName>
        <fullName evidence="2">Endonuclease/exonuclease/phosphatase domain-containing protein</fullName>
    </recommendedName>
</protein>
<dbReference type="GO" id="GO:0003824">
    <property type="term" value="F:catalytic activity"/>
    <property type="evidence" value="ECO:0007669"/>
    <property type="project" value="InterPro"/>
</dbReference>
<evidence type="ECO:0000313" key="4">
    <source>
        <dbReference type="Proteomes" id="UP000596661"/>
    </source>
</evidence>
<accession>A0A803PY28</accession>
<dbReference type="Gene3D" id="3.60.10.10">
    <property type="entry name" value="Endonuclease/exonuclease/phosphatase"/>
    <property type="match status" value="1"/>
</dbReference>
<dbReference type="Gramene" id="evm.model.06.357">
    <property type="protein sequence ID" value="cds.evm.model.06.357"/>
    <property type="gene ID" value="evm.TU.06.357"/>
</dbReference>
<feature type="domain" description="Endonuclease/exonuclease/phosphatase" evidence="2">
    <location>
        <begin position="198"/>
        <end position="364"/>
    </location>
</feature>
<dbReference type="Pfam" id="PF03372">
    <property type="entry name" value="Exo_endo_phos"/>
    <property type="match status" value="1"/>
</dbReference>
<dbReference type="SUPFAM" id="SSF56219">
    <property type="entry name" value="DNase I-like"/>
    <property type="match status" value="1"/>
</dbReference>
<dbReference type="Proteomes" id="UP000596661">
    <property type="component" value="Chromosome 6"/>
</dbReference>
<evidence type="ECO:0000259" key="2">
    <source>
        <dbReference type="Pfam" id="PF03372"/>
    </source>
</evidence>
<evidence type="ECO:0000313" key="3">
    <source>
        <dbReference type="EnsemblPlants" id="cds.evm.model.06.357"/>
    </source>
</evidence>
<dbReference type="AlphaFoldDB" id="A0A803PY28"/>
<dbReference type="EnsemblPlants" id="evm.model.06.357">
    <property type="protein sequence ID" value="cds.evm.model.06.357"/>
    <property type="gene ID" value="evm.TU.06.357"/>
</dbReference>
<organism evidence="3 4">
    <name type="scientific">Cannabis sativa</name>
    <name type="common">Hemp</name>
    <name type="synonym">Marijuana</name>
    <dbReference type="NCBI Taxonomy" id="3483"/>
    <lineage>
        <taxon>Eukaryota</taxon>
        <taxon>Viridiplantae</taxon>
        <taxon>Streptophyta</taxon>
        <taxon>Embryophyta</taxon>
        <taxon>Tracheophyta</taxon>
        <taxon>Spermatophyta</taxon>
        <taxon>Magnoliopsida</taxon>
        <taxon>eudicotyledons</taxon>
        <taxon>Gunneridae</taxon>
        <taxon>Pentapetalae</taxon>
        <taxon>rosids</taxon>
        <taxon>fabids</taxon>
        <taxon>Rosales</taxon>
        <taxon>Cannabaceae</taxon>
        <taxon>Cannabis</taxon>
    </lineage>
</organism>
<name>A0A803PY28_CANSA</name>
<keyword evidence="4" id="KW-1185">Reference proteome</keyword>
<proteinExistence type="predicted"/>
<reference evidence="3" key="1">
    <citation type="submission" date="2018-11" db="EMBL/GenBank/DDBJ databases">
        <authorList>
            <person name="Grassa J C."/>
        </authorList>
    </citation>
    <scope>NUCLEOTIDE SEQUENCE [LARGE SCALE GENOMIC DNA]</scope>
</reference>
<dbReference type="InterPro" id="IPR036691">
    <property type="entry name" value="Endo/exonu/phosph_ase_sf"/>
</dbReference>
<dbReference type="PANTHER" id="PTHR33710">
    <property type="entry name" value="BNAC02G09200D PROTEIN"/>
    <property type="match status" value="1"/>
</dbReference>
<reference evidence="3" key="2">
    <citation type="submission" date="2021-03" db="UniProtKB">
        <authorList>
            <consortium name="EnsemblPlants"/>
        </authorList>
    </citation>
    <scope>IDENTIFICATION</scope>
</reference>